<sequence length="221" mass="24387">MSDNNTLGLDFTQPESPDLTDNDPETKTETTPSKDKKKPYVNPERVKTGGSQRDKLSEEALAERMARIREQNEKIKQRRMDVKADEDAFRKTQESESVKMAHNRKVQEDVDRAREQNAKRKMDKVQSREWDSGKPTIAQKGKKGQTEGTPASTAQDVLPTGENAGVGVSGWTRGGSPQGSRGRGRGRGGLNAPRRDLGKTHVHSIDTPPTSNFETVTSSAT</sequence>
<feature type="compositionally biased region" description="Basic and acidic residues" evidence="1">
    <location>
        <begin position="44"/>
        <end position="132"/>
    </location>
</feature>
<dbReference type="EMBL" id="KN838644">
    <property type="protein sequence ID" value="KIJ99556.1"/>
    <property type="molecule type" value="Genomic_DNA"/>
</dbReference>
<dbReference type="OrthoDB" id="2402960at2759"/>
<gene>
    <name evidence="2" type="ORF">K443DRAFT_679818</name>
</gene>
<evidence type="ECO:0000313" key="2">
    <source>
        <dbReference type="EMBL" id="KIJ99556.1"/>
    </source>
</evidence>
<dbReference type="HOGENOM" id="CLU_091419_0_0_1"/>
<reference evidence="3" key="2">
    <citation type="submission" date="2015-01" db="EMBL/GenBank/DDBJ databases">
        <title>Evolutionary Origins and Diversification of the Mycorrhizal Mutualists.</title>
        <authorList>
            <consortium name="DOE Joint Genome Institute"/>
            <consortium name="Mycorrhizal Genomics Consortium"/>
            <person name="Kohler A."/>
            <person name="Kuo A."/>
            <person name="Nagy L.G."/>
            <person name="Floudas D."/>
            <person name="Copeland A."/>
            <person name="Barry K.W."/>
            <person name="Cichocki N."/>
            <person name="Veneault-Fourrey C."/>
            <person name="LaButti K."/>
            <person name="Lindquist E.A."/>
            <person name="Lipzen A."/>
            <person name="Lundell T."/>
            <person name="Morin E."/>
            <person name="Murat C."/>
            <person name="Riley R."/>
            <person name="Ohm R."/>
            <person name="Sun H."/>
            <person name="Tunlid A."/>
            <person name="Henrissat B."/>
            <person name="Grigoriev I.V."/>
            <person name="Hibbett D.S."/>
            <person name="Martin F."/>
        </authorList>
    </citation>
    <scope>NUCLEOTIDE SEQUENCE [LARGE SCALE GENOMIC DNA]</scope>
    <source>
        <strain evidence="3">LaAM-08-1</strain>
    </source>
</reference>
<feature type="region of interest" description="Disordered" evidence="1">
    <location>
        <begin position="1"/>
        <end position="221"/>
    </location>
</feature>
<protein>
    <submittedName>
        <fullName evidence="2">Uncharacterized protein</fullName>
    </submittedName>
</protein>
<reference evidence="2 3" key="1">
    <citation type="submission" date="2014-04" db="EMBL/GenBank/DDBJ databases">
        <authorList>
            <consortium name="DOE Joint Genome Institute"/>
            <person name="Kuo A."/>
            <person name="Kohler A."/>
            <person name="Nagy L.G."/>
            <person name="Floudas D."/>
            <person name="Copeland A."/>
            <person name="Barry K.W."/>
            <person name="Cichocki N."/>
            <person name="Veneault-Fourrey C."/>
            <person name="LaButti K."/>
            <person name="Lindquist E.A."/>
            <person name="Lipzen A."/>
            <person name="Lundell T."/>
            <person name="Morin E."/>
            <person name="Murat C."/>
            <person name="Sun H."/>
            <person name="Tunlid A."/>
            <person name="Henrissat B."/>
            <person name="Grigoriev I.V."/>
            <person name="Hibbett D.S."/>
            <person name="Martin F."/>
            <person name="Nordberg H.P."/>
            <person name="Cantor M.N."/>
            <person name="Hua S.X."/>
        </authorList>
    </citation>
    <scope>NUCLEOTIDE SEQUENCE [LARGE SCALE GENOMIC DNA]</scope>
    <source>
        <strain evidence="2 3">LaAM-08-1</strain>
    </source>
</reference>
<keyword evidence="3" id="KW-1185">Reference proteome</keyword>
<organism evidence="2 3">
    <name type="scientific">Laccaria amethystina LaAM-08-1</name>
    <dbReference type="NCBI Taxonomy" id="1095629"/>
    <lineage>
        <taxon>Eukaryota</taxon>
        <taxon>Fungi</taxon>
        <taxon>Dikarya</taxon>
        <taxon>Basidiomycota</taxon>
        <taxon>Agaricomycotina</taxon>
        <taxon>Agaricomycetes</taxon>
        <taxon>Agaricomycetidae</taxon>
        <taxon>Agaricales</taxon>
        <taxon>Agaricineae</taxon>
        <taxon>Hydnangiaceae</taxon>
        <taxon>Laccaria</taxon>
    </lineage>
</organism>
<dbReference type="AlphaFoldDB" id="A0A0C9XPM7"/>
<feature type="compositionally biased region" description="Polar residues" evidence="1">
    <location>
        <begin position="146"/>
        <end position="155"/>
    </location>
</feature>
<dbReference type="Proteomes" id="UP000054477">
    <property type="component" value="Unassembled WGS sequence"/>
</dbReference>
<feature type="compositionally biased region" description="Basic and acidic residues" evidence="1">
    <location>
        <begin position="24"/>
        <end position="34"/>
    </location>
</feature>
<name>A0A0C9XPM7_9AGAR</name>
<proteinExistence type="predicted"/>
<accession>A0A0C9XPM7</accession>
<evidence type="ECO:0000313" key="3">
    <source>
        <dbReference type="Proteomes" id="UP000054477"/>
    </source>
</evidence>
<feature type="compositionally biased region" description="Polar residues" evidence="1">
    <location>
        <begin position="207"/>
        <end position="221"/>
    </location>
</feature>
<evidence type="ECO:0000256" key="1">
    <source>
        <dbReference type="SAM" id="MobiDB-lite"/>
    </source>
</evidence>
<dbReference type="STRING" id="1095629.A0A0C9XPM7"/>